<dbReference type="Proteomes" id="UP000183832">
    <property type="component" value="Unassembled WGS sequence"/>
</dbReference>
<protein>
    <submittedName>
        <fullName evidence="1">CLUMA_CG005871, isoform A</fullName>
    </submittedName>
</protein>
<evidence type="ECO:0000313" key="2">
    <source>
        <dbReference type="Proteomes" id="UP000183832"/>
    </source>
</evidence>
<gene>
    <name evidence="1" type="ORF">CLUMA_CG005871</name>
</gene>
<sequence>MLRLQKQMELELFAKEIHSQLHIKCHQFPFNFIPYWIVIITFRFNGRVVVVCKLMKWKEEEKAERLSRIRRDCAVSVSHVSLDKLIKKWKIEFAGSQQHFSKQSTAVEEEKYSDGKDASLQCTNFSQTFEVSPFLLLIMISKAYKS</sequence>
<keyword evidence="2" id="KW-1185">Reference proteome</keyword>
<evidence type="ECO:0000313" key="1">
    <source>
        <dbReference type="EMBL" id="CRK92315.1"/>
    </source>
</evidence>
<dbReference type="EMBL" id="CVRI01000025">
    <property type="protein sequence ID" value="CRK92315.1"/>
    <property type="molecule type" value="Genomic_DNA"/>
</dbReference>
<proteinExistence type="predicted"/>
<reference evidence="1 2" key="1">
    <citation type="submission" date="2015-04" db="EMBL/GenBank/DDBJ databases">
        <authorList>
            <person name="Syromyatnikov M.Y."/>
            <person name="Popov V.N."/>
        </authorList>
    </citation>
    <scope>NUCLEOTIDE SEQUENCE [LARGE SCALE GENOMIC DNA]</scope>
</reference>
<organism evidence="1 2">
    <name type="scientific">Clunio marinus</name>
    <dbReference type="NCBI Taxonomy" id="568069"/>
    <lineage>
        <taxon>Eukaryota</taxon>
        <taxon>Metazoa</taxon>
        <taxon>Ecdysozoa</taxon>
        <taxon>Arthropoda</taxon>
        <taxon>Hexapoda</taxon>
        <taxon>Insecta</taxon>
        <taxon>Pterygota</taxon>
        <taxon>Neoptera</taxon>
        <taxon>Endopterygota</taxon>
        <taxon>Diptera</taxon>
        <taxon>Nematocera</taxon>
        <taxon>Chironomoidea</taxon>
        <taxon>Chironomidae</taxon>
        <taxon>Clunio</taxon>
    </lineage>
</organism>
<dbReference type="AlphaFoldDB" id="A0A1J1HWF1"/>
<accession>A0A1J1HWF1</accession>
<name>A0A1J1HWF1_9DIPT</name>